<protein>
    <submittedName>
        <fullName evidence="1">Uncharacterized protein</fullName>
    </submittedName>
</protein>
<name>A0ACC1R1U0_9HYPO</name>
<reference evidence="1" key="1">
    <citation type="submission" date="2022-07" db="EMBL/GenBank/DDBJ databases">
        <title>Genome Sequence of Lecanicillium saksenae.</title>
        <authorList>
            <person name="Buettner E."/>
        </authorList>
    </citation>
    <scope>NUCLEOTIDE SEQUENCE</scope>
    <source>
        <strain evidence="1">VT-O1</strain>
    </source>
</reference>
<comment type="caution">
    <text evidence="1">The sequence shown here is derived from an EMBL/GenBank/DDBJ whole genome shotgun (WGS) entry which is preliminary data.</text>
</comment>
<dbReference type="Proteomes" id="UP001148737">
    <property type="component" value="Unassembled WGS sequence"/>
</dbReference>
<dbReference type="EMBL" id="JANAKD010000205">
    <property type="protein sequence ID" value="KAJ3496265.1"/>
    <property type="molecule type" value="Genomic_DNA"/>
</dbReference>
<evidence type="ECO:0000313" key="1">
    <source>
        <dbReference type="EMBL" id="KAJ3496265.1"/>
    </source>
</evidence>
<proteinExistence type="predicted"/>
<sequence length="315" mass="34635">MFCFDDSNDMLSPGVSASISETAQSPHTNITTPDIAGTPMVRRGSRESSKERNRVSLHLAVENARRQPLAAKPSTAPVQYQNKRTAKRVSKAKKTQDGQYCAICDVILSGNHEFDRHVELVHQDGWRWQVIDPSEKNLFPIYPIGVPIADCRKCSSGKIYGPNYNTAAHLRRCHFANLGQGNGSRAGSSGGSEPDIRYLEFAYMKLVEVRQISAATSTEKPVFERTGREIATPFRSPGTKKKGASASKTSRTDEERFYDCYGWPPLQPILDYPVSAEEYASAGLITAGDAMMDWTGTGAPHKPSDNFPAAQFDAV</sequence>
<accession>A0ACC1R1U0</accession>
<organism evidence="1 2">
    <name type="scientific">Lecanicillium saksenae</name>
    <dbReference type="NCBI Taxonomy" id="468837"/>
    <lineage>
        <taxon>Eukaryota</taxon>
        <taxon>Fungi</taxon>
        <taxon>Dikarya</taxon>
        <taxon>Ascomycota</taxon>
        <taxon>Pezizomycotina</taxon>
        <taxon>Sordariomycetes</taxon>
        <taxon>Hypocreomycetidae</taxon>
        <taxon>Hypocreales</taxon>
        <taxon>Cordycipitaceae</taxon>
        <taxon>Lecanicillium</taxon>
    </lineage>
</organism>
<gene>
    <name evidence="1" type="ORF">NLG97_g2787</name>
</gene>
<evidence type="ECO:0000313" key="2">
    <source>
        <dbReference type="Proteomes" id="UP001148737"/>
    </source>
</evidence>
<keyword evidence="2" id="KW-1185">Reference proteome</keyword>